<dbReference type="InterPro" id="IPR001789">
    <property type="entry name" value="Sig_transdc_resp-reg_receiver"/>
</dbReference>
<evidence type="ECO:0000313" key="8">
    <source>
        <dbReference type="Proteomes" id="UP000715095"/>
    </source>
</evidence>
<dbReference type="PROSITE" id="PS50110">
    <property type="entry name" value="RESPONSE_REGULATORY"/>
    <property type="match status" value="1"/>
</dbReference>
<proteinExistence type="predicted"/>
<keyword evidence="4" id="KW-0597">Phosphoprotein</keyword>
<dbReference type="RefSeq" id="WP_205102340.1">
    <property type="nucleotide sequence ID" value="NZ_JACJJC010000006.1"/>
</dbReference>
<dbReference type="InterPro" id="IPR000792">
    <property type="entry name" value="Tscrpt_reg_LuxR_C"/>
</dbReference>
<dbReference type="CDD" id="cd06170">
    <property type="entry name" value="LuxR_C_like"/>
    <property type="match status" value="1"/>
</dbReference>
<evidence type="ECO:0000256" key="3">
    <source>
        <dbReference type="ARBA" id="ARBA00023163"/>
    </source>
</evidence>
<comment type="caution">
    <text evidence="7">The sequence shown here is derived from an EMBL/GenBank/DDBJ whole genome shotgun (WGS) entry which is preliminary data.</text>
</comment>
<evidence type="ECO:0000256" key="4">
    <source>
        <dbReference type="PROSITE-ProRule" id="PRU00169"/>
    </source>
</evidence>
<sequence>MHLTPIIRVVDDDRDLLQSLRACLSTFAWEIETYESAEAFLAQTDLDAPGCLILDVAMPGMKGTELQLELKRRGIDMPIIFLSGHGTIAMAVSAMARGASTFLEKPVEPQKLREAVVLAMSKLITIERETSVARDARARFDTLTEREKEIARLITKSLLNKTIADRLGISVTTVKTHRANVFAKLGVKSAVELTKLLVLIED</sequence>
<dbReference type="PANTHER" id="PTHR44688:SF16">
    <property type="entry name" value="DNA-BINDING TRANSCRIPTIONAL ACTIVATOR DEVR_DOSR"/>
    <property type="match status" value="1"/>
</dbReference>
<evidence type="ECO:0000256" key="2">
    <source>
        <dbReference type="ARBA" id="ARBA00023125"/>
    </source>
</evidence>
<dbReference type="InterPro" id="IPR016032">
    <property type="entry name" value="Sig_transdc_resp-reg_C-effctor"/>
</dbReference>
<gene>
    <name evidence="7" type="ORF">H6A60_05150</name>
</gene>
<dbReference type="Gene3D" id="3.40.50.2300">
    <property type="match status" value="1"/>
</dbReference>
<dbReference type="Gene3D" id="1.10.10.10">
    <property type="entry name" value="Winged helix-like DNA-binding domain superfamily/Winged helix DNA-binding domain"/>
    <property type="match status" value="1"/>
</dbReference>
<evidence type="ECO:0000259" key="5">
    <source>
        <dbReference type="PROSITE" id="PS50043"/>
    </source>
</evidence>
<feature type="domain" description="HTH luxR-type" evidence="5">
    <location>
        <begin position="136"/>
        <end position="201"/>
    </location>
</feature>
<evidence type="ECO:0000313" key="7">
    <source>
        <dbReference type="EMBL" id="MBM6703870.1"/>
    </source>
</evidence>
<dbReference type="Pfam" id="PF00072">
    <property type="entry name" value="Response_reg"/>
    <property type="match status" value="1"/>
</dbReference>
<dbReference type="InterPro" id="IPR036388">
    <property type="entry name" value="WH-like_DNA-bd_sf"/>
</dbReference>
<organism evidence="7 8">
    <name type="scientific">Sutterella massiliensis</name>
    <dbReference type="NCBI Taxonomy" id="1816689"/>
    <lineage>
        <taxon>Bacteria</taxon>
        <taxon>Pseudomonadati</taxon>
        <taxon>Pseudomonadota</taxon>
        <taxon>Betaproteobacteria</taxon>
        <taxon>Burkholderiales</taxon>
        <taxon>Sutterellaceae</taxon>
        <taxon>Sutterella</taxon>
    </lineage>
</organism>
<evidence type="ECO:0000259" key="6">
    <source>
        <dbReference type="PROSITE" id="PS50110"/>
    </source>
</evidence>
<dbReference type="Pfam" id="PF00196">
    <property type="entry name" value="GerE"/>
    <property type="match status" value="1"/>
</dbReference>
<feature type="modified residue" description="4-aspartylphosphate" evidence="4">
    <location>
        <position position="55"/>
    </location>
</feature>
<dbReference type="SUPFAM" id="SSF52172">
    <property type="entry name" value="CheY-like"/>
    <property type="match status" value="1"/>
</dbReference>
<dbReference type="SUPFAM" id="SSF46894">
    <property type="entry name" value="C-terminal effector domain of the bipartite response regulators"/>
    <property type="match status" value="1"/>
</dbReference>
<accession>A0ABS2DT30</accession>
<dbReference type="InterPro" id="IPR011006">
    <property type="entry name" value="CheY-like_superfamily"/>
</dbReference>
<reference evidence="7 8" key="1">
    <citation type="journal article" date="2021" name="Sci. Rep.">
        <title>The distribution of antibiotic resistance genes in chicken gut microbiota commensals.</title>
        <authorList>
            <person name="Juricova H."/>
            <person name="Matiasovicova J."/>
            <person name="Kubasova T."/>
            <person name="Cejkova D."/>
            <person name="Rychlik I."/>
        </authorList>
    </citation>
    <scope>NUCLEOTIDE SEQUENCE [LARGE SCALE GENOMIC DNA]</scope>
    <source>
        <strain evidence="7 8">An829</strain>
    </source>
</reference>
<dbReference type="PROSITE" id="PS50043">
    <property type="entry name" value="HTH_LUXR_2"/>
    <property type="match status" value="1"/>
</dbReference>
<dbReference type="PRINTS" id="PR00038">
    <property type="entry name" value="HTHLUXR"/>
</dbReference>
<dbReference type="SMART" id="SM00421">
    <property type="entry name" value="HTH_LUXR"/>
    <property type="match status" value="1"/>
</dbReference>
<evidence type="ECO:0000256" key="1">
    <source>
        <dbReference type="ARBA" id="ARBA00023015"/>
    </source>
</evidence>
<dbReference type="Proteomes" id="UP000715095">
    <property type="component" value="Unassembled WGS sequence"/>
</dbReference>
<keyword evidence="8" id="KW-1185">Reference proteome</keyword>
<keyword evidence="1" id="KW-0805">Transcription regulation</keyword>
<dbReference type="PANTHER" id="PTHR44688">
    <property type="entry name" value="DNA-BINDING TRANSCRIPTIONAL ACTIVATOR DEVR_DOSR"/>
    <property type="match status" value="1"/>
</dbReference>
<dbReference type="SMART" id="SM00448">
    <property type="entry name" value="REC"/>
    <property type="match status" value="1"/>
</dbReference>
<keyword evidence="3" id="KW-0804">Transcription</keyword>
<keyword evidence="2" id="KW-0238">DNA-binding</keyword>
<feature type="domain" description="Response regulatory" evidence="6">
    <location>
        <begin position="6"/>
        <end position="120"/>
    </location>
</feature>
<name>A0ABS2DT30_9BURK</name>
<protein>
    <submittedName>
        <fullName evidence="7">Response regulator transcription factor</fullName>
    </submittedName>
</protein>
<dbReference type="EMBL" id="JACJJC010000006">
    <property type="protein sequence ID" value="MBM6703870.1"/>
    <property type="molecule type" value="Genomic_DNA"/>
</dbReference>